<evidence type="ECO:0000256" key="1">
    <source>
        <dbReference type="SAM" id="SignalP"/>
    </source>
</evidence>
<dbReference type="AlphaFoldDB" id="A0A9P0E8L8"/>
<sequence>MKVLLVICFLIAGSVATFDRQSMVLIRHLFDDTPIREERISLFTGILLGNNWGTEMHKTIEKTLHPPKKRQDVIFTWFG</sequence>
<keyword evidence="1" id="KW-0732">Signal</keyword>
<evidence type="ECO:0000313" key="3">
    <source>
        <dbReference type="Proteomes" id="UP001152798"/>
    </source>
</evidence>
<protein>
    <recommendedName>
        <fullName evidence="4">Neuropeptide</fullName>
    </recommendedName>
</protein>
<evidence type="ECO:0000313" key="2">
    <source>
        <dbReference type="EMBL" id="CAH1391883.1"/>
    </source>
</evidence>
<keyword evidence="3" id="KW-1185">Reference proteome</keyword>
<gene>
    <name evidence="2" type="ORF">NEZAVI_LOCUS2810</name>
</gene>
<dbReference type="Proteomes" id="UP001152798">
    <property type="component" value="Chromosome 1"/>
</dbReference>
<organism evidence="2 3">
    <name type="scientific">Nezara viridula</name>
    <name type="common">Southern green stink bug</name>
    <name type="synonym">Cimex viridulus</name>
    <dbReference type="NCBI Taxonomy" id="85310"/>
    <lineage>
        <taxon>Eukaryota</taxon>
        <taxon>Metazoa</taxon>
        <taxon>Ecdysozoa</taxon>
        <taxon>Arthropoda</taxon>
        <taxon>Hexapoda</taxon>
        <taxon>Insecta</taxon>
        <taxon>Pterygota</taxon>
        <taxon>Neoptera</taxon>
        <taxon>Paraneoptera</taxon>
        <taxon>Hemiptera</taxon>
        <taxon>Heteroptera</taxon>
        <taxon>Panheteroptera</taxon>
        <taxon>Pentatomomorpha</taxon>
        <taxon>Pentatomoidea</taxon>
        <taxon>Pentatomidae</taxon>
        <taxon>Pentatominae</taxon>
        <taxon>Nezara</taxon>
    </lineage>
</organism>
<evidence type="ECO:0008006" key="4">
    <source>
        <dbReference type="Google" id="ProtNLM"/>
    </source>
</evidence>
<name>A0A9P0E8L8_NEZVI</name>
<proteinExistence type="predicted"/>
<dbReference type="EMBL" id="OV725077">
    <property type="protein sequence ID" value="CAH1391883.1"/>
    <property type="molecule type" value="Genomic_DNA"/>
</dbReference>
<feature type="chain" id="PRO_5040160238" description="Neuropeptide" evidence="1">
    <location>
        <begin position="17"/>
        <end position="79"/>
    </location>
</feature>
<accession>A0A9P0E8L8</accession>
<reference evidence="2" key="1">
    <citation type="submission" date="2022-01" db="EMBL/GenBank/DDBJ databases">
        <authorList>
            <person name="King R."/>
        </authorList>
    </citation>
    <scope>NUCLEOTIDE SEQUENCE</scope>
</reference>
<feature type="signal peptide" evidence="1">
    <location>
        <begin position="1"/>
        <end position="16"/>
    </location>
</feature>